<feature type="region of interest" description="Disordered" evidence="1">
    <location>
        <begin position="632"/>
        <end position="664"/>
    </location>
</feature>
<dbReference type="AlphaFoldDB" id="A0A7V4KEQ4"/>
<gene>
    <name evidence="2" type="ORF">ENT78_09430</name>
</gene>
<evidence type="ECO:0008006" key="3">
    <source>
        <dbReference type="Google" id="ProtNLM"/>
    </source>
</evidence>
<feature type="compositionally biased region" description="Polar residues" evidence="1">
    <location>
        <begin position="650"/>
        <end position="664"/>
    </location>
</feature>
<proteinExistence type="predicted"/>
<evidence type="ECO:0000313" key="2">
    <source>
        <dbReference type="EMBL" id="HGU53722.1"/>
    </source>
</evidence>
<dbReference type="EMBL" id="DSZZ01000443">
    <property type="protein sequence ID" value="HGU53722.1"/>
    <property type="molecule type" value="Genomic_DNA"/>
</dbReference>
<comment type="caution">
    <text evidence="2">The sequence shown here is derived from an EMBL/GenBank/DDBJ whole genome shotgun (WGS) entry which is preliminary data.</text>
</comment>
<accession>A0A7V4KEQ4</accession>
<name>A0A7V4KEQ4_FERPE</name>
<evidence type="ECO:0000256" key="1">
    <source>
        <dbReference type="SAM" id="MobiDB-lite"/>
    </source>
</evidence>
<reference evidence="2" key="1">
    <citation type="journal article" date="2020" name="mSystems">
        <title>Genome- and Community-Level Interaction Insights into Carbon Utilization and Element Cycling Functions of Hydrothermarchaeota in Hydrothermal Sediment.</title>
        <authorList>
            <person name="Zhou Z."/>
            <person name="Liu Y."/>
            <person name="Xu W."/>
            <person name="Pan J."/>
            <person name="Luo Z.H."/>
            <person name="Li M."/>
        </authorList>
    </citation>
    <scope>NUCLEOTIDE SEQUENCE [LARGE SCALE GENOMIC DNA]</scope>
    <source>
        <strain evidence="2">SpSt-61</strain>
    </source>
</reference>
<organism evidence="2">
    <name type="scientific">Fervidobacterium pennivorans</name>
    <dbReference type="NCBI Taxonomy" id="93466"/>
    <lineage>
        <taxon>Bacteria</taxon>
        <taxon>Thermotogati</taxon>
        <taxon>Thermotogota</taxon>
        <taxon>Thermotogae</taxon>
        <taxon>Thermotogales</taxon>
        <taxon>Fervidobacteriaceae</taxon>
        <taxon>Fervidobacterium</taxon>
    </lineage>
</organism>
<protein>
    <recommendedName>
        <fullName evidence="3">DUF3631 domain-containing protein</fullName>
    </recommendedName>
</protein>
<sequence>MSEDKTLEKLLEEGKKLKEKLEKGLEPSPEELGKAIKTLWKAGGMSLEEFQQKFGDICDWLLRNEFVTIEENVKLTHKAKGEIIRKISFLKDFEFAEITVDKFESIGYTYKFGENTFFELVYLKPFGTFVFIDWRNKKVFELYELIQKGKKKFVKKIPTYVEEITKTLQNFTIIDSFDLKIDYPTLFEKIVDYVKSQVYLLNEEDYLLETAFIILSWMPEILDIAPYLRFYAPKGSGKTTNLEAISRLAFRSLLSVNPTFASIPRLAHYHGTFLAIDEARIKGEDIDSEDNVWDLLRARSRRGTAYVKATADPYGVMALDVFGLTVISGKRPIPEDVADRCFRVEMQKKVGFKPRKITKREVELLLLELSKLRVWSVLDGKIEVLKEAIEQTKEGLISAGFDSRFADIIAPLIFLTPKNYHEKLLPYVKERQIWRFEEERTTEEANVFQAVFELLKEIVGNLDLRTFSKDVEISVQDVVKKYAQLSDLDYEVMSERDKKSLSIRIGIILKNLGFKSRKKETGHFLVVSYKVLKELANRYLVNDYEVRDITSLPSISDFISSPDMADKSDMLASKISTSHISDLDINEHKLPPNFNINVSSQKNGEGISFDTNMSDMSDLSAINTNQLTSTDRGESTLFASSDKSDKLSQKESTPLSSNFAPTSLETQKYEEEGPSIFEVNMSHLSLLSQASEGQTGTNQSTSTEKDELTLYSKIERDIIELIKSSPFGRLMYDFEIEGFLSQRGYNVEDVSKVLKGLIKSGILILTPNGTLDLNFSKLGGS</sequence>